<comment type="function">
    <text evidence="5">Involved in rRNA-processing and ribosome biogenesis.</text>
</comment>
<keyword evidence="9" id="KW-1185">Reference proteome</keyword>
<dbReference type="Pfam" id="PF04900">
    <property type="entry name" value="Fcf1"/>
    <property type="match status" value="1"/>
</dbReference>
<evidence type="ECO:0000256" key="4">
    <source>
        <dbReference type="ARBA" id="ARBA00023242"/>
    </source>
</evidence>
<dbReference type="SUPFAM" id="SSF88723">
    <property type="entry name" value="PIN domain-like"/>
    <property type="match status" value="1"/>
</dbReference>
<dbReference type="OrthoDB" id="25675at2759"/>
<dbReference type="PANTHER" id="PTHR12416">
    <property type="entry name" value="RRNA-PROCESSING PROTEIN UTP23 HOMOLOG"/>
    <property type="match status" value="1"/>
</dbReference>
<proteinExistence type="inferred from homology"/>
<dbReference type="InterPro" id="IPR006984">
    <property type="entry name" value="Fcf1/UTP23"/>
</dbReference>
<evidence type="ECO:0000313" key="8">
    <source>
        <dbReference type="EMBL" id="KNC79563.1"/>
    </source>
</evidence>
<dbReference type="FunFam" id="3.40.50.1010:FF:000006">
    <property type="entry name" value="rRNA-processing protein UTP23 homolog"/>
    <property type="match status" value="1"/>
</dbReference>
<dbReference type="STRING" id="667725.A0A0L0FUH6"/>
<keyword evidence="2" id="KW-0690">Ribosome biogenesis</keyword>
<dbReference type="RefSeq" id="XP_014153465.1">
    <property type="nucleotide sequence ID" value="XM_014297990.1"/>
</dbReference>
<name>A0A0L0FUH6_9EUKA</name>
<dbReference type="Proteomes" id="UP000054560">
    <property type="component" value="Unassembled WGS sequence"/>
</dbReference>
<comment type="subcellular location">
    <subcellularLocation>
        <location evidence="1">Nucleus</location>
        <location evidence="1">Nucleolus</location>
    </subcellularLocation>
</comment>
<evidence type="ECO:0000256" key="3">
    <source>
        <dbReference type="ARBA" id="ARBA00022552"/>
    </source>
</evidence>
<sequence length="419" mass="45429">MKITRHKAARRTLAFYKSRFGLHEPYQVLVDATFCQASLECKIYIKDQLTTYFGGSVSLFTSPCIVEEVRKLGSEFSGAHLINKKFEWRRCRHAIGTKNARECVQDLIGQENKFRLIVATQDTTLKEALREVPGVPIVYINYNAPILEQPSPASKGLALAVTEKKSQMRDAEVGFLNSIIPEAEKKEEPELKPRKKKKANSLSSMKPKAERLAEEKERKRLKNQKKTLKKKARLLAQQQPPAAQTEGTETKAEPTEAKQHTPPDHVATPPAEHAQHTQHTGESAATETTTEEAPVRNGVGSTAEGGVTSAGEAREEALGKAPCGADAAADSDMGDGGKTETSATHHRQSQPRAGTGEETMCDGANKTLSAETDGAICANTEQSVSAPVPTAKGKKRRASKRRGGKNKKAKVDPAAAASS</sequence>
<dbReference type="InterPro" id="IPR029060">
    <property type="entry name" value="PIN-like_dom_sf"/>
</dbReference>
<reference evidence="8 9" key="1">
    <citation type="submission" date="2011-02" db="EMBL/GenBank/DDBJ databases">
        <title>The Genome Sequence of Sphaeroforma arctica JP610.</title>
        <authorList>
            <consortium name="The Broad Institute Genome Sequencing Platform"/>
            <person name="Russ C."/>
            <person name="Cuomo C."/>
            <person name="Young S.K."/>
            <person name="Zeng Q."/>
            <person name="Gargeya S."/>
            <person name="Alvarado L."/>
            <person name="Berlin A."/>
            <person name="Chapman S.B."/>
            <person name="Chen Z."/>
            <person name="Freedman E."/>
            <person name="Gellesch M."/>
            <person name="Goldberg J."/>
            <person name="Griggs A."/>
            <person name="Gujja S."/>
            <person name="Heilman E."/>
            <person name="Heiman D."/>
            <person name="Howarth C."/>
            <person name="Mehta T."/>
            <person name="Neiman D."/>
            <person name="Pearson M."/>
            <person name="Roberts A."/>
            <person name="Saif S."/>
            <person name="Shea T."/>
            <person name="Shenoy N."/>
            <person name="Sisk P."/>
            <person name="Stolte C."/>
            <person name="Sykes S."/>
            <person name="White J."/>
            <person name="Yandava C."/>
            <person name="Burger G."/>
            <person name="Gray M.W."/>
            <person name="Holland P.W.H."/>
            <person name="King N."/>
            <person name="Lang F.B.F."/>
            <person name="Roger A.J."/>
            <person name="Ruiz-Trillo I."/>
            <person name="Haas B."/>
            <person name="Nusbaum C."/>
            <person name="Birren B."/>
        </authorList>
    </citation>
    <scope>NUCLEOTIDE SEQUENCE [LARGE SCALE GENOMIC DNA]</scope>
    <source>
        <strain evidence="8 9">JP610</strain>
    </source>
</reference>
<dbReference type="AlphaFoldDB" id="A0A0L0FUH6"/>
<keyword evidence="4" id="KW-0539">Nucleus</keyword>
<feature type="region of interest" description="Disordered" evidence="7">
    <location>
        <begin position="186"/>
        <end position="419"/>
    </location>
</feature>
<gene>
    <name evidence="8" type="ORF">SARC_08049</name>
</gene>
<dbReference type="EMBL" id="KQ242282">
    <property type="protein sequence ID" value="KNC79563.1"/>
    <property type="molecule type" value="Genomic_DNA"/>
</dbReference>
<evidence type="ECO:0000256" key="7">
    <source>
        <dbReference type="SAM" id="MobiDB-lite"/>
    </source>
</evidence>
<organism evidence="8 9">
    <name type="scientific">Sphaeroforma arctica JP610</name>
    <dbReference type="NCBI Taxonomy" id="667725"/>
    <lineage>
        <taxon>Eukaryota</taxon>
        <taxon>Ichthyosporea</taxon>
        <taxon>Ichthyophonida</taxon>
        <taxon>Sphaeroforma</taxon>
    </lineage>
</organism>
<dbReference type="eggNOG" id="KOG3164">
    <property type="taxonomic scope" value="Eukaryota"/>
</dbReference>
<feature type="compositionally biased region" description="Basic residues" evidence="7">
    <location>
        <begin position="219"/>
        <end position="233"/>
    </location>
</feature>
<evidence type="ECO:0000256" key="6">
    <source>
        <dbReference type="ARBA" id="ARBA00038503"/>
    </source>
</evidence>
<feature type="compositionally biased region" description="Basic and acidic residues" evidence="7">
    <location>
        <begin position="248"/>
        <end position="263"/>
    </location>
</feature>
<keyword evidence="3" id="KW-0698">rRNA processing</keyword>
<feature type="compositionally biased region" description="Basic and acidic residues" evidence="7">
    <location>
        <begin position="207"/>
        <end position="218"/>
    </location>
</feature>
<evidence type="ECO:0000256" key="1">
    <source>
        <dbReference type="ARBA" id="ARBA00004604"/>
    </source>
</evidence>
<evidence type="ECO:0008006" key="10">
    <source>
        <dbReference type="Google" id="ProtNLM"/>
    </source>
</evidence>
<dbReference type="GO" id="GO:0032040">
    <property type="term" value="C:small-subunit processome"/>
    <property type="evidence" value="ECO:0007669"/>
    <property type="project" value="InterPro"/>
</dbReference>
<protein>
    <recommendedName>
        <fullName evidence="10">PIN domain-containing protein</fullName>
    </recommendedName>
</protein>
<accession>A0A0L0FUH6</accession>
<evidence type="ECO:0000256" key="2">
    <source>
        <dbReference type="ARBA" id="ARBA00022517"/>
    </source>
</evidence>
<evidence type="ECO:0000256" key="5">
    <source>
        <dbReference type="ARBA" id="ARBA00037300"/>
    </source>
</evidence>
<feature type="compositionally biased region" description="Basic residues" evidence="7">
    <location>
        <begin position="392"/>
        <end position="408"/>
    </location>
</feature>
<dbReference type="GeneID" id="25908553"/>
<dbReference type="GO" id="GO:0006364">
    <property type="term" value="P:rRNA processing"/>
    <property type="evidence" value="ECO:0007669"/>
    <property type="project" value="UniProtKB-KW"/>
</dbReference>
<evidence type="ECO:0000313" key="9">
    <source>
        <dbReference type="Proteomes" id="UP000054560"/>
    </source>
</evidence>
<feature type="compositionally biased region" description="Low complexity" evidence="7">
    <location>
        <begin position="234"/>
        <end position="244"/>
    </location>
</feature>
<dbReference type="Gene3D" id="3.40.50.1010">
    <property type="entry name" value="5'-nuclease"/>
    <property type="match status" value="1"/>
</dbReference>
<comment type="similarity">
    <text evidence="6">Belongs to the UTP23/FCF1 family. UTP23 subfamily.</text>
</comment>